<dbReference type="PANTHER" id="PTHR12515">
    <property type="entry name" value="STERILE ALPHA MOTIF DOMAIN CONTAINING PROTEIN 4-RELATED"/>
    <property type="match status" value="1"/>
</dbReference>
<proteinExistence type="predicted"/>
<dbReference type="Pfam" id="PF07647">
    <property type="entry name" value="SAM_2"/>
    <property type="match status" value="1"/>
</dbReference>
<evidence type="ECO:0000313" key="7">
    <source>
        <dbReference type="Proteomes" id="UP000319731"/>
    </source>
</evidence>
<dbReference type="AlphaFoldDB" id="A0A507C2V0"/>
<evidence type="ECO:0000256" key="4">
    <source>
        <dbReference type="SAM" id="MobiDB-lite"/>
    </source>
</evidence>
<feature type="compositionally biased region" description="Low complexity" evidence="4">
    <location>
        <begin position="489"/>
        <end position="501"/>
    </location>
</feature>
<feature type="region of interest" description="Disordered" evidence="4">
    <location>
        <begin position="235"/>
        <end position="303"/>
    </location>
</feature>
<dbReference type="SUPFAM" id="SSF47769">
    <property type="entry name" value="SAM/Pointed domain"/>
    <property type="match status" value="1"/>
</dbReference>
<dbReference type="InterPro" id="IPR001660">
    <property type="entry name" value="SAM"/>
</dbReference>
<evidence type="ECO:0000259" key="5">
    <source>
        <dbReference type="PROSITE" id="PS50105"/>
    </source>
</evidence>
<feature type="region of interest" description="Disordered" evidence="4">
    <location>
        <begin position="478"/>
        <end position="513"/>
    </location>
</feature>
<dbReference type="GO" id="GO:0000932">
    <property type="term" value="C:P-body"/>
    <property type="evidence" value="ECO:0007669"/>
    <property type="project" value="TreeGrafter"/>
</dbReference>
<evidence type="ECO:0000256" key="3">
    <source>
        <dbReference type="ARBA" id="ARBA00022884"/>
    </source>
</evidence>
<feature type="domain" description="SAM" evidence="5">
    <location>
        <begin position="593"/>
        <end position="654"/>
    </location>
</feature>
<dbReference type="InterPro" id="IPR013761">
    <property type="entry name" value="SAM/pointed_sf"/>
</dbReference>
<keyword evidence="3" id="KW-0694">RNA-binding</keyword>
<dbReference type="Pfam" id="PF25479">
    <property type="entry name" value="Vts1"/>
    <property type="match status" value="1"/>
</dbReference>
<feature type="region of interest" description="Disordered" evidence="4">
    <location>
        <begin position="151"/>
        <end position="216"/>
    </location>
</feature>
<dbReference type="OrthoDB" id="2155283at2759"/>
<dbReference type="InterPro" id="IPR050897">
    <property type="entry name" value="SMAUG/VTS1_RNA-bind"/>
</dbReference>
<evidence type="ECO:0000256" key="2">
    <source>
        <dbReference type="ARBA" id="ARBA00022490"/>
    </source>
</evidence>
<dbReference type="GeneID" id="42005823"/>
<dbReference type="Proteomes" id="UP000319731">
    <property type="component" value="Unassembled WGS sequence"/>
</dbReference>
<sequence>MSAAITASKHASMPVTEPTSLSNPQRFSDISSKLVERFNARPSSEILAAHYKSPEAEAIDKWFEDLSKYETTLDQMAKAKLDENFREELKAIEQWFTVLSDPERTTALYTLLLHTNPVQIRFFLNVLTQMNENSQIPGGAAGAAAAAAAAGGASTPVPGGGTTSSSNKGAAPSPAASPRPNPIGSPIQRGADEHDTAGAGAASRSRRPLYDRHSAPQDGSLGVGLLAFSASMASASSRLPHDGSTTATGLDDGFGEYDNRRLSAQSISSTSSSRAVSPSMRPKTPENGMMDWNNTSDRTPKERTTSLKRMGLGIDPVGLGLAMASMSVTPPAPLTTPPSSIKGSGTSNGYRLADMPLIAPRGSSLVSDEAGVVAAEVANMALAPPSVVSSSKTPTPAATGFATPRPTPGASRPITPIGIRSPASTANLVYTPNSSTSTSARSTTNTTTNMSPPHDPSMPNLPSMNISPPHPLTYIPPPHHQHPHHHHLVSQSSHSSLHSQSDILQRGPQMHPGQGWGHIDMAKTRPGQQLYATSDYSDGAEDGMFDGGNSEFYNDGGAGGMGGGGMKGRARNGSVGSAGHKEKGKIPESMDLEALNDVPSWLRSLRLHKYTPIFEGMTLKELVQLSDEDLSTKGVSALGARRKLTKVFEMVKAQLDAKGIST</sequence>
<feature type="compositionally biased region" description="Low complexity" evidence="4">
    <location>
        <begin position="431"/>
        <end position="452"/>
    </location>
</feature>
<organism evidence="6 7">
    <name type="scientific">Synchytrium microbalum</name>
    <dbReference type="NCBI Taxonomy" id="1806994"/>
    <lineage>
        <taxon>Eukaryota</taxon>
        <taxon>Fungi</taxon>
        <taxon>Fungi incertae sedis</taxon>
        <taxon>Chytridiomycota</taxon>
        <taxon>Chytridiomycota incertae sedis</taxon>
        <taxon>Chytridiomycetes</taxon>
        <taxon>Synchytriales</taxon>
        <taxon>Synchytriaceae</taxon>
        <taxon>Synchytrium</taxon>
    </lineage>
</organism>
<reference evidence="6 7" key="1">
    <citation type="journal article" date="2019" name="Sci. Rep.">
        <title>Comparative genomics of chytrid fungi reveal insights into the obligate biotrophic and pathogenic lifestyle of Synchytrium endobioticum.</title>
        <authorList>
            <person name="van de Vossenberg B.T.L.H."/>
            <person name="Warris S."/>
            <person name="Nguyen H.D.T."/>
            <person name="van Gent-Pelzer M.P.E."/>
            <person name="Joly D.L."/>
            <person name="van de Geest H.C."/>
            <person name="Bonants P.J.M."/>
            <person name="Smith D.S."/>
            <person name="Levesque C.A."/>
            <person name="van der Lee T.A.J."/>
        </authorList>
    </citation>
    <scope>NUCLEOTIDE SEQUENCE [LARGE SCALE GENOMIC DNA]</scope>
    <source>
        <strain evidence="6 7">JEL517</strain>
    </source>
</reference>
<feature type="compositionally biased region" description="Basic residues" evidence="4">
    <location>
        <begin position="479"/>
        <end position="488"/>
    </location>
</feature>
<feature type="region of interest" description="Disordered" evidence="4">
    <location>
        <begin position="1"/>
        <end position="24"/>
    </location>
</feature>
<feature type="region of interest" description="Disordered" evidence="4">
    <location>
        <begin position="386"/>
        <end position="459"/>
    </location>
</feature>
<accession>A0A507C2V0</accession>
<dbReference type="RefSeq" id="XP_031023519.1">
    <property type="nucleotide sequence ID" value="XM_031170526.1"/>
</dbReference>
<comment type="caution">
    <text evidence="6">The sequence shown here is derived from an EMBL/GenBank/DDBJ whole genome shotgun (WGS) entry which is preliminary data.</text>
</comment>
<dbReference type="STRING" id="1806994.A0A507C2V0"/>
<dbReference type="InterPro" id="IPR057327">
    <property type="entry name" value="Vts1_dom"/>
</dbReference>
<name>A0A507C2V0_9FUNG</name>
<gene>
    <name evidence="6" type="ORF">SmJEL517_g04598</name>
</gene>
<keyword evidence="2" id="KW-0963">Cytoplasm</keyword>
<dbReference type="PANTHER" id="PTHR12515:SF5">
    <property type="entry name" value="PROTEIN SMAUG"/>
    <property type="match status" value="1"/>
</dbReference>
<protein>
    <recommendedName>
        <fullName evidence="5">SAM domain-containing protein</fullName>
    </recommendedName>
</protein>
<dbReference type="EMBL" id="QEAO01000032">
    <property type="protein sequence ID" value="TPX32276.1"/>
    <property type="molecule type" value="Genomic_DNA"/>
</dbReference>
<evidence type="ECO:0000313" key="6">
    <source>
        <dbReference type="EMBL" id="TPX32276.1"/>
    </source>
</evidence>
<feature type="compositionally biased region" description="Low complexity" evidence="4">
    <location>
        <begin position="386"/>
        <end position="410"/>
    </location>
</feature>
<dbReference type="GO" id="GO:0000289">
    <property type="term" value="P:nuclear-transcribed mRNA poly(A) tail shortening"/>
    <property type="evidence" value="ECO:0007669"/>
    <property type="project" value="TreeGrafter"/>
</dbReference>
<feature type="compositionally biased region" description="Low complexity" evidence="4">
    <location>
        <begin position="151"/>
        <end position="174"/>
    </location>
</feature>
<dbReference type="Gene3D" id="1.10.150.50">
    <property type="entry name" value="Transcription Factor, Ets-1"/>
    <property type="match status" value="1"/>
</dbReference>
<keyword evidence="7" id="KW-1185">Reference proteome</keyword>
<dbReference type="SMART" id="SM00454">
    <property type="entry name" value="SAM"/>
    <property type="match status" value="1"/>
</dbReference>
<comment type="subcellular location">
    <subcellularLocation>
        <location evidence="1">Cytoplasm</location>
    </subcellularLocation>
</comment>
<dbReference type="PROSITE" id="PS50105">
    <property type="entry name" value="SAM_DOMAIN"/>
    <property type="match status" value="1"/>
</dbReference>
<feature type="compositionally biased region" description="Low complexity" evidence="4">
    <location>
        <begin position="262"/>
        <end position="281"/>
    </location>
</feature>
<dbReference type="GO" id="GO:0003729">
    <property type="term" value="F:mRNA binding"/>
    <property type="evidence" value="ECO:0007669"/>
    <property type="project" value="TreeGrafter"/>
</dbReference>
<evidence type="ECO:0000256" key="1">
    <source>
        <dbReference type="ARBA" id="ARBA00004496"/>
    </source>
</evidence>